<evidence type="ECO:0000313" key="5">
    <source>
        <dbReference type="EMBL" id="KAJ9667005.1"/>
    </source>
</evidence>
<feature type="transmembrane region" description="Helical" evidence="3">
    <location>
        <begin position="21"/>
        <end position="44"/>
    </location>
</feature>
<protein>
    <recommendedName>
        <fullName evidence="4">Beta-lactamase-related domain-containing protein</fullName>
    </recommendedName>
</protein>
<gene>
    <name evidence="5" type="ORF">H2201_002838</name>
</gene>
<reference evidence="5" key="1">
    <citation type="submission" date="2022-10" db="EMBL/GenBank/DDBJ databases">
        <title>Culturing micro-colonial fungi from biological soil crusts in the Mojave desert and describing Neophaeococcomyces mojavensis, and introducing the new genera and species Taxawa tesnikishii.</title>
        <authorList>
            <person name="Kurbessoian T."/>
            <person name="Stajich J.E."/>
        </authorList>
    </citation>
    <scope>NUCLEOTIDE SEQUENCE</scope>
    <source>
        <strain evidence="5">TK_1</strain>
    </source>
</reference>
<keyword evidence="3" id="KW-1133">Transmembrane helix</keyword>
<dbReference type="Pfam" id="PF00144">
    <property type="entry name" value="Beta-lactamase"/>
    <property type="match status" value="1"/>
</dbReference>
<comment type="similarity">
    <text evidence="1">Belongs to the peptidase S12 family.</text>
</comment>
<feature type="domain" description="Beta-lactamase-related" evidence="4">
    <location>
        <begin position="69"/>
        <end position="360"/>
    </location>
</feature>
<dbReference type="EMBL" id="JAPDRL010000015">
    <property type="protein sequence ID" value="KAJ9667005.1"/>
    <property type="molecule type" value="Genomic_DNA"/>
</dbReference>
<dbReference type="PANTHER" id="PTHR46825">
    <property type="entry name" value="D-ALANYL-D-ALANINE-CARBOXYPEPTIDASE/ENDOPEPTIDASE AMPH"/>
    <property type="match status" value="1"/>
</dbReference>
<feature type="compositionally biased region" description="Low complexity" evidence="2">
    <location>
        <begin position="54"/>
        <end position="67"/>
    </location>
</feature>
<proteinExistence type="inferred from homology"/>
<organism evidence="5 6">
    <name type="scientific">Coniosporium apollinis</name>
    <dbReference type="NCBI Taxonomy" id="61459"/>
    <lineage>
        <taxon>Eukaryota</taxon>
        <taxon>Fungi</taxon>
        <taxon>Dikarya</taxon>
        <taxon>Ascomycota</taxon>
        <taxon>Pezizomycotina</taxon>
        <taxon>Dothideomycetes</taxon>
        <taxon>Dothideomycetes incertae sedis</taxon>
        <taxon>Coniosporium</taxon>
    </lineage>
</organism>
<evidence type="ECO:0000256" key="2">
    <source>
        <dbReference type="SAM" id="MobiDB-lite"/>
    </source>
</evidence>
<evidence type="ECO:0000313" key="6">
    <source>
        <dbReference type="Proteomes" id="UP001172684"/>
    </source>
</evidence>
<feature type="region of interest" description="Disordered" evidence="2">
    <location>
        <begin position="47"/>
        <end position="67"/>
    </location>
</feature>
<dbReference type="InterPro" id="IPR050491">
    <property type="entry name" value="AmpC-like"/>
</dbReference>
<evidence type="ECO:0000259" key="4">
    <source>
        <dbReference type="Pfam" id="PF00144"/>
    </source>
</evidence>
<keyword evidence="3" id="KW-0812">Transmembrane</keyword>
<dbReference type="InterPro" id="IPR001466">
    <property type="entry name" value="Beta-lactam-related"/>
</dbReference>
<name>A0ABQ9NX93_9PEZI</name>
<evidence type="ECO:0000256" key="3">
    <source>
        <dbReference type="SAM" id="Phobius"/>
    </source>
</evidence>
<dbReference type="SUPFAM" id="SSF56601">
    <property type="entry name" value="beta-lactamase/transpeptidase-like"/>
    <property type="match status" value="1"/>
</dbReference>
<keyword evidence="6" id="KW-1185">Reference proteome</keyword>
<keyword evidence="3" id="KW-0472">Membrane</keyword>
<dbReference type="InterPro" id="IPR012338">
    <property type="entry name" value="Beta-lactam/transpept-like"/>
</dbReference>
<evidence type="ECO:0000256" key="1">
    <source>
        <dbReference type="ARBA" id="ARBA00038215"/>
    </source>
</evidence>
<dbReference type="PANTHER" id="PTHR46825:SF9">
    <property type="entry name" value="BETA-LACTAMASE-RELATED DOMAIN-CONTAINING PROTEIN"/>
    <property type="match status" value="1"/>
</dbReference>
<comment type="caution">
    <text evidence="5">The sequence shown here is derived from an EMBL/GenBank/DDBJ whole genome shotgun (WGS) entry which is preliminary data.</text>
</comment>
<dbReference type="Proteomes" id="UP001172684">
    <property type="component" value="Unassembled WGS sequence"/>
</dbReference>
<accession>A0ABQ9NX93</accession>
<dbReference type="Gene3D" id="3.40.710.10">
    <property type="entry name" value="DD-peptidase/beta-lactamase superfamily"/>
    <property type="match status" value="1"/>
</dbReference>
<sequence>MADATAKERGEAKRGGKISKIWIWSIIGLFCASIALGAGLGFGLTRNKDKSAESESSPSSQSSSQSLETIESMRAQYNLPGYAVGQSRNGTFLSLVTGVRKEGAAPLITPNDTFHIGSLTKAMTATLLASFIREGLFSWDTTIADALPELSSVMDPGHRDTTLAMLTSQFSGINDTWSSNLTFLEEMYNPALAPSDGRLEVARRVLSQPPASTPNTTWTYANSNYVLVGLILELRTNATWEEQMQSRLFAPLNMTGCGFGPNPEALNTSIDNPWPHIPDPNTGRPVPFEGVELRYRDNPPPLGPAGTVHCPMQSYAKFLRLHIDGIHQNASGASLPWYNLTTSDFQFLHTRWNPAANSETGSRYTPGGFWTRGTMILEHNGSNNLNAGHVYILIGDSAEYSTFGFTFTNVGGDRSLLAVLTGVDQMLRGDLDLFKQ</sequence>